<dbReference type="Proteomes" id="UP001590950">
    <property type="component" value="Unassembled WGS sequence"/>
</dbReference>
<proteinExistence type="predicted"/>
<sequence>MYLTLCLPSWKPKQLAVLVDDDGRERQMVVQLVAIQLLASCFSLLQGMDTMTLPSGWYRQGHQLGENGTTSRFVSSLRQHSQRRHSPAFGHQARNNSADFLWPISDIKPREARLAEQVFHNRVSRHRGARQERSNSRSEKAHEVDHLDTSNSRYRFPSRRHKRLHRSIRRSTTSQIHPQRRNNFPRPTSQCWAEMGRQHSITSGFEDLRHHKIGDEDHACSLEPIVRAERHGVYVQPVKDYVARRWKLLRSRSHNYPPEQIAVRNDAKRLKYQRTIPTTSGESNQISRRTHIVTMIQECGGALGVPPDSPSTMMSSALSGSAMPQPPNSPKSPVEDLSTDAKLQSRISVHRRSQSQSHFGETLVEFPSISLGDQIFEGPMGALDSAQTRNRTSTSGITVYRPRVIAKVFRDTKEGDSNGSTSSSSPRRGKQPFL</sequence>
<evidence type="ECO:0000313" key="3">
    <source>
        <dbReference type="Proteomes" id="UP001590950"/>
    </source>
</evidence>
<feature type="compositionally biased region" description="Polar residues" evidence="1">
    <location>
        <begin position="310"/>
        <end position="319"/>
    </location>
</feature>
<name>A0ABR4AJQ6_9LECA</name>
<comment type="caution">
    <text evidence="2">The sequence shown here is derived from an EMBL/GenBank/DDBJ whole genome shotgun (WGS) entry which is preliminary data.</text>
</comment>
<feature type="compositionally biased region" description="Basic and acidic residues" evidence="1">
    <location>
        <begin position="129"/>
        <end position="148"/>
    </location>
</feature>
<keyword evidence="3" id="KW-1185">Reference proteome</keyword>
<feature type="compositionally biased region" description="Basic residues" evidence="1">
    <location>
        <begin position="156"/>
        <end position="169"/>
    </location>
</feature>
<organism evidence="2 3">
    <name type="scientific">Stereocaulon virgatum</name>
    <dbReference type="NCBI Taxonomy" id="373712"/>
    <lineage>
        <taxon>Eukaryota</taxon>
        <taxon>Fungi</taxon>
        <taxon>Dikarya</taxon>
        <taxon>Ascomycota</taxon>
        <taxon>Pezizomycotina</taxon>
        <taxon>Lecanoromycetes</taxon>
        <taxon>OSLEUM clade</taxon>
        <taxon>Lecanoromycetidae</taxon>
        <taxon>Lecanorales</taxon>
        <taxon>Lecanorineae</taxon>
        <taxon>Stereocaulaceae</taxon>
        <taxon>Stereocaulon</taxon>
    </lineage>
</organism>
<reference evidence="2 3" key="1">
    <citation type="submission" date="2024-09" db="EMBL/GenBank/DDBJ databases">
        <title>Rethinking Asexuality: The Enigmatic Case of Functional Sexual Genes in Lepraria (Stereocaulaceae).</title>
        <authorList>
            <person name="Doellman M."/>
            <person name="Sun Y."/>
            <person name="Barcenas-Pena A."/>
            <person name="Lumbsch H.T."/>
            <person name="Grewe F."/>
        </authorList>
    </citation>
    <scope>NUCLEOTIDE SEQUENCE [LARGE SCALE GENOMIC DNA]</scope>
    <source>
        <strain evidence="2 3">Mercado 3170</strain>
    </source>
</reference>
<feature type="region of interest" description="Disordered" evidence="1">
    <location>
        <begin position="409"/>
        <end position="434"/>
    </location>
</feature>
<feature type="region of interest" description="Disordered" evidence="1">
    <location>
        <begin position="122"/>
        <end position="187"/>
    </location>
</feature>
<gene>
    <name evidence="2" type="ORF">N7G274_002115</name>
</gene>
<evidence type="ECO:0000313" key="2">
    <source>
        <dbReference type="EMBL" id="KAL2045685.1"/>
    </source>
</evidence>
<accession>A0ABR4AJQ6</accession>
<dbReference type="EMBL" id="JBEFKJ010000006">
    <property type="protein sequence ID" value="KAL2045685.1"/>
    <property type="molecule type" value="Genomic_DNA"/>
</dbReference>
<feature type="region of interest" description="Disordered" evidence="1">
    <location>
        <begin position="304"/>
        <end position="340"/>
    </location>
</feature>
<feature type="compositionally biased region" description="Polar residues" evidence="1">
    <location>
        <begin position="172"/>
        <end position="187"/>
    </location>
</feature>
<evidence type="ECO:0000256" key="1">
    <source>
        <dbReference type="SAM" id="MobiDB-lite"/>
    </source>
</evidence>
<protein>
    <submittedName>
        <fullName evidence="2">Uncharacterized protein</fullName>
    </submittedName>
</protein>